<evidence type="ECO:0000313" key="3">
    <source>
        <dbReference type="Proteomes" id="UP000325536"/>
    </source>
</evidence>
<name>A0A5P3MP54_NEIAN</name>
<gene>
    <name evidence="2" type="ORF">D0T90_01040</name>
</gene>
<dbReference type="Proteomes" id="UP000325536">
    <property type="component" value="Chromosome"/>
</dbReference>
<keyword evidence="1" id="KW-1133">Transmembrane helix</keyword>
<dbReference type="KEGG" id="naq:D0T90_01040"/>
<dbReference type="EMBL" id="CP031699">
    <property type="protein sequence ID" value="QEY23268.1"/>
    <property type="molecule type" value="Genomic_DNA"/>
</dbReference>
<evidence type="ECO:0000256" key="1">
    <source>
        <dbReference type="SAM" id="Phobius"/>
    </source>
</evidence>
<reference evidence="2 3" key="1">
    <citation type="submission" date="2018-08" db="EMBL/GenBank/DDBJ databases">
        <title>Neisseria animalis ATCC 49930 complete genome.</title>
        <authorList>
            <person name="Veseli I.A."/>
            <person name="Mascarenhas dos Santos A.C."/>
            <person name="Buttler R."/>
            <person name="Pombert J.-F."/>
        </authorList>
    </citation>
    <scope>NUCLEOTIDE SEQUENCE [LARGE SCALE GENOMIC DNA]</scope>
    <source>
        <strain evidence="2 3">ATCC 49930</strain>
    </source>
</reference>
<proteinExistence type="predicted"/>
<accession>A0A5P3MP54</accession>
<keyword evidence="1" id="KW-0812">Transmembrane</keyword>
<dbReference type="AlphaFoldDB" id="A0A5P3MP54"/>
<keyword evidence="1" id="KW-0472">Membrane</keyword>
<evidence type="ECO:0000313" key="2">
    <source>
        <dbReference type="EMBL" id="QEY23268.1"/>
    </source>
</evidence>
<protein>
    <submittedName>
        <fullName evidence="2">Uncharacterized protein</fullName>
    </submittedName>
</protein>
<organism evidence="2 3">
    <name type="scientific">Neisseria animalis</name>
    <dbReference type="NCBI Taxonomy" id="492"/>
    <lineage>
        <taxon>Bacteria</taxon>
        <taxon>Pseudomonadati</taxon>
        <taxon>Pseudomonadota</taxon>
        <taxon>Betaproteobacteria</taxon>
        <taxon>Neisseriales</taxon>
        <taxon>Neisseriaceae</taxon>
        <taxon>Neisseria</taxon>
    </lineage>
</organism>
<feature type="transmembrane region" description="Helical" evidence="1">
    <location>
        <begin position="100"/>
        <end position="118"/>
    </location>
</feature>
<keyword evidence="3" id="KW-1185">Reference proteome</keyword>
<sequence>MTINHPAQNRTNAMNIFQIYYSSEQISKLDPEFIPVYNAPNPQERWFEYGVMRNLWQNHHHYFDDFVGVLSHKFYEKTGLTGKDVKAYITKHASQNAGGGEIFICLILLLLPLIYILINGDKEIFAIVA</sequence>